<dbReference type="RefSeq" id="WP_168045254.1">
    <property type="nucleotide sequence ID" value="NZ_JAATJM010000001.1"/>
</dbReference>
<evidence type="ECO:0000313" key="2">
    <source>
        <dbReference type="Proteomes" id="UP000587415"/>
    </source>
</evidence>
<comment type="caution">
    <text evidence="1">The sequence shown here is derived from an EMBL/GenBank/DDBJ whole genome shotgun (WGS) entry which is preliminary data.</text>
</comment>
<gene>
    <name evidence="1" type="ORF">GGQ87_000626</name>
</gene>
<organism evidence="1 2">
    <name type="scientific">Brevundimonas alba</name>
    <dbReference type="NCBI Taxonomy" id="74314"/>
    <lineage>
        <taxon>Bacteria</taxon>
        <taxon>Pseudomonadati</taxon>
        <taxon>Pseudomonadota</taxon>
        <taxon>Alphaproteobacteria</taxon>
        <taxon>Caulobacterales</taxon>
        <taxon>Caulobacteraceae</taxon>
        <taxon>Brevundimonas</taxon>
    </lineage>
</organism>
<evidence type="ECO:0000313" key="1">
    <source>
        <dbReference type="EMBL" id="NJC40368.1"/>
    </source>
</evidence>
<dbReference type="AlphaFoldDB" id="A0A7X5YI54"/>
<dbReference type="Proteomes" id="UP000587415">
    <property type="component" value="Unassembled WGS sequence"/>
</dbReference>
<accession>A0A7X5YI54</accession>
<name>A0A7X5YI54_9CAUL</name>
<keyword evidence="2" id="KW-1185">Reference proteome</keyword>
<dbReference type="EMBL" id="JAATJM010000001">
    <property type="protein sequence ID" value="NJC40368.1"/>
    <property type="molecule type" value="Genomic_DNA"/>
</dbReference>
<protein>
    <submittedName>
        <fullName evidence="1">Uncharacterized protein</fullName>
    </submittedName>
</protein>
<proteinExistence type="predicted"/>
<reference evidence="1 2" key="1">
    <citation type="submission" date="2020-03" db="EMBL/GenBank/DDBJ databases">
        <title>Genomic Encyclopedia of Type Strains, Phase IV (KMG-IV): sequencing the most valuable type-strain genomes for metagenomic binning, comparative biology and taxonomic classification.</title>
        <authorList>
            <person name="Goeker M."/>
        </authorList>
    </citation>
    <scope>NUCLEOTIDE SEQUENCE [LARGE SCALE GENOMIC DNA]</scope>
    <source>
        <strain evidence="1 2">DSM 4736</strain>
    </source>
</reference>
<sequence>MLILLASLSLTAVQTPSDPAFEAGRDIFDAAICSTLGWESDRNQAISVLVAVEAAHPDLTEDQIMSRATEGGAAARTVFETGVTAAKADRASLAAWGEAMTLRCDALAGLYPLMLRRGPETEVRWAAQRAALEQQITD</sequence>